<dbReference type="PROSITE" id="PS52004">
    <property type="entry name" value="KS3_2"/>
    <property type="match status" value="1"/>
</dbReference>
<evidence type="ECO:0000259" key="3">
    <source>
        <dbReference type="PROSITE" id="PS52004"/>
    </source>
</evidence>
<evidence type="ECO:0000313" key="4">
    <source>
        <dbReference type="EMBL" id="MBD3323111.1"/>
    </source>
</evidence>
<comment type="similarity">
    <text evidence="1">Belongs to the thiolase-like superfamily. Beta-ketoacyl-ACP synthases family.</text>
</comment>
<dbReference type="AlphaFoldDB" id="A0A9D5JT32"/>
<dbReference type="InterPro" id="IPR020841">
    <property type="entry name" value="PKS_Beta-ketoAc_synthase_dom"/>
</dbReference>
<evidence type="ECO:0000313" key="5">
    <source>
        <dbReference type="Proteomes" id="UP000649604"/>
    </source>
</evidence>
<sequence>TTTCWHNMLAGQSGIRAIKRFNPGGCRTKIGGELPEEYSTLEKARIPRRMFKQTLRATRLGFLCAQQAVEDSALQIEQVNPDRCAVIIGSSGAGEDDDPARQDPSQTKFKIVREMLNALPAWISIKYGFHGRSYTVSAADASGSYAIGSAYALIRSGQADLVITGGVDTLLTRHVLSRCNALGLLAETNDLPEKSSRPFDRDRTGFVLSDGGCVMILERREHANARSARIYARLTGYGATSRPDDGQPSESHIEAMAHAMQQAIQDAHIPPKRIGYVNAHGLSSPTYDRWEAAALKSIFQAQPPHVTVSALKSMLGHTMGACGAIACAMTALSLTHQQVTPTINYVHPDPECTLDNIPTKMREAPDLQAALSNTFGLSGHNASFVVEKYV</sequence>
<dbReference type="InterPro" id="IPR014030">
    <property type="entry name" value="Ketoacyl_synth_N"/>
</dbReference>
<comment type="caution">
    <text evidence="4">The sequence shown here is derived from an EMBL/GenBank/DDBJ whole genome shotgun (WGS) entry which is preliminary data.</text>
</comment>
<dbReference type="InterPro" id="IPR014031">
    <property type="entry name" value="Ketoacyl_synth_C"/>
</dbReference>
<accession>A0A9D5JT32</accession>
<dbReference type="Pfam" id="PF02801">
    <property type="entry name" value="Ketoacyl-synt_C"/>
    <property type="match status" value="1"/>
</dbReference>
<name>A0A9D5JT32_9BACT</name>
<dbReference type="SUPFAM" id="SSF53901">
    <property type="entry name" value="Thiolase-like"/>
    <property type="match status" value="2"/>
</dbReference>
<dbReference type="SMART" id="SM00825">
    <property type="entry name" value="PKS_KS"/>
    <property type="match status" value="1"/>
</dbReference>
<dbReference type="GO" id="GO:0006633">
    <property type="term" value="P:fatty acid biosynthetic process"/>
    <property type="evidence" value="ECO:0007669"/>
    <property type="project" value="TreeGrafter"/>
</dbReference>
<reference evidence="4" key="1">
    <citation type="submission" date="2019-11" db="EMBL/GenBank/DDBJ databases">
        <title>Microbial mats filling the niche in hypersaline microbial mats.</title>
        <authorList>
            <person name="Wong H.L."/>
            <person name="Macleod F.I."/>
            <person name="White R.A. III"/>
            <person name="Burns B.P."/>
        </authorList>
    </citation>
    <scope>NUCLEOTIDE SEQUENCE</scope>
    <source>
        <strain evidence="4">Rbin_158</strain>
    </source>
</reference>
<keyword evidence="2" id="KW-0808">Transferase</keyword>
<dbReference type="Pfam" id="PF00109">
    <property type="entry name" value="ketoacyl-synt"/>
    <property type="match status" value="1"/>
</dbReference>
<gene>
    <name evidence="4" type="ORF">GF339_00920</name>
</gene>
<dbReference type="EMBL" id="WJJP01000024">
    <property type="protein sequence ID" value="MBD3323111.1"/>
    <property type="molecule type" value="Genomic_DNA"/>
</dbReference>
<dbReference type="CDD" id="cd00834">
    <property type="entry name" value="KAS_I_II"/>
    <property type="match status" value="1"/>
</dbReference>
<evidence type="ECO:0000256" key="2">
    <source>
        <dbReference type="ARBA" id="ARBA00022679"/>
    </source>
</evidence>
<dbReference type="InterPro" id="IPR000794">
    <property type="entry name" value="Beta-ketoacyl_synthase"/>
</dbReference>
<dbReference type="Gene3D" id="3.40.47.10">
    <property type="match status" value="1"/>
</dbReference>
<dbReference type="GO" id="GO:0004315">
    <property type="term" value="F:3-oxoacyl-[acyl-carrier-protein] synthase activity"/>
    <property type="evidence" value="ECO:0007669"/>
    <property type="project" value="TreeGrafter"/>
</dbReference>
<dbReference type="Proteomes" id="UP000649604">
    <property type="component" value="Unassembled WGS sequence"/>
</dbReference>
<feature type="non-terminal residue" evidence="4">
    <location>
        <position position="1"/>
    </location>
</feature>
<protein>
    <recommendedName>
        <fullName evidence="3">Ketosynthase family 3 (KS3) domain-containing protein</fullName>
    </recommendedName>
</protein>
<evidence type="ECO:0000256" key="1">
    <source>
        <dbReference type="ARBA" id="ARBA00008467"/>
    </source>
</evidence>
<proteinExistence type="inferred from homology"/>
<dbReference type="PANTHER" id="PTHR11712:SF336">
    <property type="entry name" value="3-OXOACYL-[ACYL-CARRIER-PROTEIN] SYNTHASE, MITOCHONDRIAL"/>
    <property type="match status" value="1"/>
</dbReference>
<dbReference type="PANTHER" id="PTHR11712">
    <property type="entry name" value="POLYKETIDE SYNTHASE-RELATED"/>
    <property type="match status" value="1"/>
</dbReference>
<feature type="domain" description="Ketosynthase family 3 (KS3)" evidence="3">
    <location>
        <begin position="1"/>
        <end position="388"/>
    </location>
</feature>
<dbReference type="InterPro" id="IPR016039">
    <property type="entry name" value="Thiolase-like"/>
</dbReference>
<organism evidence="4 5">
    <name type="scientific">candidate division KSB3 bacterium</name>
    <dbReference type="NCBI Taxonomy" id="2044937"/>
    <lineage>
        <taxon>Bacteria</taxon>
        <taxon>candidate division KSB3</taxon>
    </lineage>
</organism>